<dbReference type="Gene3D" id="2.70.98.10">
    <property type="match status" value="1"/>
</dbReference>
<comment type="similarity">
    <text evidence="1">Belongs to the aldose epimerase family.</text>
</comment>
<evidence type="ECO:0000256" key="3">
    <source>
        <dbReference type="ARBA" id="ARBA00023277"/>
    </source>
</evidence>
<evidence type="ECO:0000256" key="1">
    <source>
        <dbReference type="ARBA" id="ARBA00006206"/>
    </source>
</evidence>
<dbReference type="PANTHER" id="PTHR10091:SF49">
    <property type="entry name" value="ALDOSE 1-EPIMERASE"/>
    <property type="match status" value="1"/>
</dbReference>
<dbReference type="EMBL" id="FOJO01000002">
    <property type="protein sequence ID" value="SFA41322.1"/>
    <property type="molecule type" value="Genomic_DNA"/>
</dbReference>
<dbReference type="InterPro" id="IPR047215">
    <property type="entry name" value="Galactose_mutarotase-like"/>
</dbReference>
<accession>A0A099F9Q4</accession>
<dbReference type="InterPro" id="IPR014718">
    <property type="entry name" value="GH-type_carb-bd"/>
</dbReference>
<sequence length="335" mass="36152">MIRDFGTLPGRGCVRRATISGHGLTVSVITLGASVQDMRLEGTDHPLVLGFPTLAPYLDEGRYFGAIVGRYANRIAQGRARLDGRELHLDRNQDGRHLLHGGSDGTSTRNWMLAAHEPGMVALADHLTDGHMGFPGNMLIRATYLILPGPALRLTILATSDDETLCSFAQHSYFNLSGAATVGGHWLTVPAEHWLPVDDDRIPSGPPASVQGTHLDFRRPVRLDQRLGGPAIDHNLCLADRRRHTPREAATLRAGRLSMTLRSTEPGLQVYPANHLRPGAPGIGGAAYGAHAGIALEPQLWPDAPNHPGYPSAVLGPGQVYRQVTVMSFHDHHSG</sequence>
<dbReference type="CDD" id="cd09019">
    <property type="entry name" value="galactose_mutarotase_like"/>
    <property type="match status" value="1"/>
</dbReference>
<dbReference type="AlphaFoldDB" id="A0A099F9Q4"/>
<dbReference type="GO" id="GO:0004034">
    <property type="term" value="F:aldose 1-epimerase activity"/>
    <property type="evidence" value="ECO:0007669"/>
    <property type="project" value="TreeGrafter"/>
</dbReference>
<dbReference type="Pfam" id="PF01263">
    <property type="entry name" value="Aldose_epim"/>
    <property type="match status" value="1"/>
</dbReference>
<dbReference type="EMBL" id="JRKN01000001">
    <property type="protein sequence ID" value="KGJ06822.1"/>
    <property type="molecule type" value="Genomic_DNA"/>
</dbReference>
<evidence type="ECO:0000313" key="6">
    <source>
        <dbReference type="Proteomes" id="UP000029846"/>
    </source>
</evidence>
<dbReference type="InterPro" id="IPR011013">
    <property type="entry name" value="Gal_mutarotase_sf_dom"/>
</dbReference>
<gene>
    <name evidence="4" type="ORF">IT41_01205</name>
    <name evidence="5" type="ORF">SAMN04487972_102118</name>
</gene>
<dbReference type="RefSeq" id="WP_036738033.1">
    <property type="nucleotide sequence ID" value="NZ_FOJO01000002.1"/>
</dbReference>
<dbReference type="GO" id="GO:0006006">
    <property type="term" value="P:glucose metabolic process"/>
    <property type="evidence" value="ECO:0007669"/>
    <property type="project" value="TreeGrafter"/>
</dbReference>
<keyword evidence="2" id="KW-0413">Isomerase</keyword>
<dbReference type="eggNOG" id="COG2017">
    <property type="taxonomic scope" value="Bacteria"/>
</dbReference>
<reference evidence="5 7" key="3">
    <citation type="submission" date="2016-10" db="EMBL/GenBank/DDBJ databases">
        <authorList>
            <person name="de Groot N.N."/>
        </authorList>
    </citation>
    <scope>NUCLEOTIDE SEQUENCE [LARGE SCALE GENOMIC DNA]</scope>
    <source>
        <strain evidence="5 7">CGMCC 1.6117</strain>
    </source>
</reference>
<dbReference type="OrthoDB" id="9779408at2"/>
<dbReference type="InterPro" id="IPR008183">
    <property type="entry name" value="Aldose_1/G6P_1-epimerase"/>
</dbReference>
<evidence type="ECO:0000313" key="5">
    <source>
        <dbReference type="EMBL" id="SFA41322.1"/>
    </source>
</evidence>
<dbReference type="PANTHER" id="PTHR10091">
    <property type="entry name" value="ALDOSE-1-EPIMERASE"/>
    <property type="match status" value="1"/>
</dbReference>
<evidence type="ECO:0000313" key="7">
    <source>
        <dbReference type="Proteomes" id="UP000182312"/>
    </source>
</evidence>
<keyword evidence="3" id="KW-0119">Carbohydrate metabolism</keyword>
<proteinExistence type="inferred from homology"/>
<dbReference type="Proteomes" id="UP000029846">
    <property type="component" value="Unassembled WGS sequence"/>
</dbReference>
<dbReference type="STRING" id="376733.SAMN04487972_102118"/>
<name>A0A099F9Q4_9RHOB</name>
<keyword evidence="6" id="KW-1185">Reference proteome</keyword>
<evidence type="ECO:0000313" key="4">
    <source>
        <dbReference type="EMBL" id="KGJ06822.1"/>
    </source>
</evidence>
<organism evidence="4 6">
    <name type="scientific">Paracoccus halophilus</name>
    <dbReference type="NCBI Taxonomy" id="376733"/>
    <lineage>
        <taxon>Bacteria</taxon>
        <taxon>Pseudomonadati</taxon>
        <taxon>Pseudomonadota</taxon>
        <taxon>Alphaproteobacteria</taxon>
        <taxon>Rhodobacterales</taxon>
        <taxon>Paracoccaceae</taxon>
        <taxon>Paracoccus</taxon>
    </lineage>
</organism>
<protein>
    <submittedName>
        <fullName evidence="5">Aldose 1-epimerase</fullName>
    </submittedName>
    <submittedName>
        <fullName evidence="4">Aldose epimerase</fullName>
    </submittedName>
</protein>
<evidence type="ECO:0000256" key="2">
    <source>
        <dbReference type="ARBA" id="ARBA00023235"/>
    </source>
</evidence>
<reference evidence="4 6" key="2">
    <citation type="submission" date="2014-10" db="EMBL/GenBank/DDBJ databases">
        <title>Paracoccus sanguinis sp. nov., isolated from clinical specimens of New York State patients.</title>
        <authorList>
            <person name="Mingle L.A."/>
            <person name="Cole J.A."/>
            <person name="Lapierre P."/>
            <person name="Musser K.A."/>
        </authorList>
    </citation>
    <scope>NUCLEOTIDE SEQUENCE [LARGE SCALE GENOMIC DNA]</scope>
    <source>
        <strain evidence="4 6">JCM 14014</strain>
    </source>
</reference>
<dbReference type="GO" id="GO:0030246">
    <property type="term" value="F:carbohydrate binding"/>
    <property type="evidence" value="ECO:0007669"/>
    <property type="project" value="InterPro"/>
</dbReference>
<reference evidence="4 6" key="1">
    <citation type="submission" date="2014-09" db="EMBL/GenBank/DDBJ databases">
        <authorList>
            <person name="McGinnis J.M."/>
            <person name="Wolfgang W.J."/>
        </authorList>
    </citation>
    <scope>NUCLEOTIDE SEQUENCE [LARGE SCALE GENOMIC DNA]</scope>
    <source>
        <strain evidence="4 6">JCM 14014</strain>
    </source>
</reference>
<dbReference type="SUPFAM" id="SSF74650">
    <property type="entry name" value="Galactose mutarotase-like"/>
    <property type="match status" value="1"/>
</dbReference>
<dbReference type="Proteomes" id="UP000182312">
    <property type="component" value="Unassembled WGS sequence"/>
</dbReference>
<dbReference type="GO" id="GO:0033499">
    <property type="term" value="P:galactose catabolic process via UDP-galactose, Leloir pathway"/>
    <property type="evidence" value="ECO:0007669"/>
    <property type="project" value="TreeGrafter"/>
</dbReference>